<proteinExistence type="predicted"/>
<dbReference type="AlphaFoldDB" id="A0A438G3Z9"/>
<evidence type="ECO:0000259" key="1">
    <source>
        <dbReference type="Pfam" id="PF07727"/>
    </source>
</evidence>
<gene>
    <name evidence="2" type="primary">POLX_3037</name>
    <name evidence="2" type="ORF">CK203_066509</name>
</gene>
<dbReference type="InterPro" id="IPR043502">
    <property type="entry name" value="DNA/RNA_pol_sf"/>
</dbReference>
<accession>A0A438G3Z9</accession>
<dbReference type="Proteomes" id="UP000288805">
    <property type="component" value="Unassembled WGS sequence"/>
</dbReference>
<evidence type="ECO:0000313" key="2">
    <source>
        <dbReference type="EMBL" id="RVW66917.1"/>
    </source>
</evidence>
<sequence length="234" mass="27190">MYEEMKSLHKNNTYELMELPKGFSQKKDIDFEEIFSPVLDVKTAFLHGDLEEEIYMEQLEGFIIKGKEHLVCWLKKSLYGFKQALRQWYKKFDSFMIEHGYDRTTSDHCLFVKKFFDGEFIILLLYVDDMLIVGHDTSKIDKLKKELSKSFEIKDLGPTSQILGIKISRDKTNGKLCLSQKAILRSEKEKKEIRNVPYASAVGSLMYAMVCTRPDIAHAVRVVSKFLSNPGKEH</sequence>
<name>A0A438G3Z9_VITVI</name>
<reference evidence="2 3" key="1">
    <citation type="journal article" date="2018" name="PLoS Genet.">
        <title>Population sequencing reveals clonal diversity and ancestral inbreeding in the grapevine cultivar Chardonnay.</title>
        <authorList>
            <person name="Roach M.J."/>
            <person name="Johnson D.L."/>
            <person name="Bohlmann J."/>
            <person name="van Vuuren H.J."/>
            <person name="Jones S.J."/>
            <person name="Pretorius I.S."/>
            <person name="Schmidt S.A."/>
            <person name="Borneman A.R."/>
        </authorList>
    </citation>
    <scope>NUCLEOTIDE SEQUENCE [LARGE SCALE GENOMIC DNA]</scope>
    <source>
        <strain evidence="3">cv. Chardonnay</strain>
        <tissue evidence="2">Leaf</tissue>
    </source>
</reference>
<comment type="caution">
    <text evidence="2">The sequence shown here is derived from an EMBL/GenBank/DDBJ whole genome shotgun (WGS) entry which is preliminary data.</text>
</comment>
<dbReference type="SUPFAM" id="SSF56672">
    <property type="entry name" value="DNA/RNA polymerases"/>
    <property type="match status" value="1"/>
</dbReference>
<feature type="domain" description="Reverse transcriptase Ty1/copia-type" evidence="1">
    <location>
        <begin position="39"/>
        <end position="179"/>
    </location>
</feature>
<dbReference type="EMBL" id="QGNW01000615">
    <property type="protein sequence ID" value="RVW66917.1"/>
    <property type="molecule type" value="Genomic_DNA"/>
</dbReference>
<dbReference type="InterPro" id="IPR013103">
    <property type="entry name" value="RVT_2"/>
</dbReference>
<evidence type="ECO:0000313" key="3">
    <source>
        <dbReference type="Proteomes" id="UP000288805"/>
    </source>
</evidence>
<protein>
    <submittedName>
        <fullName evidence="2">Retrovirus-related Pol polyprotein from transposon TNT 1-94</fullName>
    </submittedName>
</protein>
<dbReference type="Pfam" id="PF07727">
    <property type="entry name" value="RVT_2"/>
    <property type="match status" value="1"/>
</dbReference>
<organism evidence="2 3">
    <name type="scientific">Vitis vinifera</name>
    <name type="common">Grape</name>
    <dbReference type="NCBI Taxonomy" id="29760"/>
    <lineage>
        <taxon>Eukaryota</taxon>
        <taxon>Viridiplantae</taxon>
        <taxon>Streptophyta</taxon>
        <taxon>Embryophyta</taxon>
        <taxon>Tracheophyta</taxon>
        <taxon>Spermatophyta</taxon>
        <taxon>Magnoliopsida</taxon>
        <taxon>eudicotyledons</taxon>
        <taxon>Gunneridae</taxon>
        <taxon>Pentapetalae</taxon>
        <taxon>rosids</taxon>
        <taxon>Vitales</taxon>
        <taxon>Vitaceae</taxon>
        <taxon>Viteae</taxon>
        <taxon>Vitis</taxon>
    </lineage>
</organism>